<dbReference type="GO" id="GO:0051082">
    <property type="term" value="F:unfolded protein binding"/>
    <property type="evidence" value="ECO:0007669"/>
    <property type="project" value="InterPro"/>
</dbReference>
<feature type="non-terminal residue" evidence="2">
    <location>
        <position position="1"/>
    </location>
</feature>
<feature type="domain" description="Chaperone DnaJ C-terminal" evidence="1">
    <location>
        <begin position="2"/>
        <end position="41"/>
    </location>
</feature>
<evidence type="ECO:0000259" key="1">
    <source>
        <dbReference type="Pfam" id="PF01556"/>
    </source>
</evidence>
<proteinExistence type="predicted"/>
<name>X1LH42_9ZZZZ</name>
<organism evidence="2">
    <name type="scientific">marine sediment metagenome</name>
    <dbReference type="NCBI Taxonomy" id="412755"/>
    <lineage>
        <taxon>unclassified sequences</taxon>
        <taxon>metagenomes</taxon>
        <taxon>ecological metagenomes</taxon>
    </lineage>
</organism>
<dbReference type="AlphaFoldDB" id="X1LH42"/>
<dbReference type="EMBL" id="BARV01022117">
    <property type="protein sequence ID" value="GAI18433.1"/>
    <property type="molecule type" value="Genomic_DNA"/>
</dbReference>
<sequence length="65" mass="7133">SLKISPGTQSGKVFRLKGKGVLQLNGRGKGDLLVKVVVVTPKHLDGKQRRLFEELAKTLPQEKLP</sequence>
<dbReference type="Gene3D" id="2.60.260.20">
    <property type="entry name" value="Urease metallochaperone UreE, N-terminal domain"/>
    <property type="match status" value="1"/>
</dbReference>
<dbReference type="InterPro" id="IPR002939">
    <property type="entry name" value="DnaJ_C"/>
</dbReference>
<evidence type="ECO:0000313" key="2">
    <source>
        <dbReference type="EMBL" id="GAI18433.1"/>
    </source>
</evidence>
<reference evidence="2" key="1">
    <citation type="journal article" date="2014" name="Front. Microbiol.">
        <title>High frequency of phylogenetically diverse reductive dehalogenase-homologous genes in deep subseafloor sedimentary metagenomes.</title>
        <authorList>
            <person name="Kawai M."/>
            <person name="Futagami T."/>
            <person name="Toyoda A."/>
            <person name="Takaki Y."/>
            <person name="Nishi S."/>
            <person name="Hori S."/>
            <person name="Arai W."/>
            <person name="Tsubouchi T."/>
            <person name="Morono Y."/>
            <person name="Uchiyama I."/>
            <person name="Ito T."/>
            <person name="Fujiyama A."/>
            <person name="Inagaki F."/>
            <person name="Takami H."/>
        </authorList>
    </citation>
    <scope>NUCLEOTIDE SEQUENCE</scope>
    <source>
        <strain evidence="2">Expedition CK06-06</strain>
    </source>
</reference>
<gene>
    <name evidence="2" type="ORF">S06H3_36499</name>
</gene>
<dbReference type="InterPro" id="IPR008971">
    <property type="entry name" value="HSP40/DnaJ_pept-bd"/>
</dbReference>
<dbReference type="SUPFAM" id="SSF49493">
    <property type="entry name" value="HSP40/DnaJ peptide-binding domain"/>
    <property type="match status" value="1"/>
</dbReference>
<dbReference type="GO" id="GO:0006457">
    <property type="term" value="P:protein folding"/>
    <property type="evidence" value="ECO:0007669"/>
    <property type="project" value="InterPro"/>
</dbReference>
<accession>X1LH42</accession>
<dbReference type="Pfam" id="PF01556">
    <property type="entry name" value="DnaJ_C"/>
    <property type="match status" value="1"/>
</dbReference>
<comment type="caution">
    <text evidence="2">The sequence shown here is derived from an EMBL/GenBank/DDBJ whole genome shotgun (WGS) entry which is preliminary data.</text>
</comment>
<protein>
    <recommendedName>
        <fullName evidence="1">Chaperone DnaJ C-terminal domain-containing protein</fullName>
    </recommendedName>
</protein>